<evidence type="ECO:0000259" key="6">
    <source>
        <dbReference type="PROSITE" id="PS50405"/>
    </source>
</evidence>
<dbReference type="InterPro" id="IPR010987">
    <property type="entry name" value="Glutathione-S-Trfase_C-like"/>
</dbReference>
<feature type="domain" description="GST C-terminal" evidence="6">
    <location>
        <begin position="88"/>
        <end position="207"/>
    </location>
</feature>
<comment type="catalytic activity">
    <reaction evidence="3">
        <text>RX + glutathione = an S-substituted glutathione + a halide anion + H(+)</text>
        <dbReference type="Rhea" id="RHEA:16437"/>
        <dbReference type="ChEBI" id="CHEBI:15378"/>
        <dbReference type="ChEBI" id="CHEBI:16042"/>
        <dbReference type="ChEBI" id="CHEBI:17792"/>
        <dbReference type="ChEBI" id="CHEBI:57925"/>
        <dbReference type="ChEBI" id="CHEBI:90779"/>
        <dbReference type="EC" id="2.5.1.18"/>
    </reaction>
</comment>
<dbReference type="PROSITE" id="PS50404">
    <property type="entry name" value="GST_NTER"/>
    <property type="match status" value="1"/>
</dbReference>
<evidence type="ECO:0000256" key="3">
    <source>
        <dbReference type="ARBA" id="ARBA00047960"/>
    </source>
</evidence>
<dbReference type="PROSITE" id="PS50405">
    <property type="entry name" value="GST_CTER"/>
    <property type="match status" value="1"/>
</dbReference>
<dbReference type="Pfam" id="PF00043">
    <property type="entry name" value="GST_C"/>
    <property type="match status" value="1"/>
</dbReference>
<dbReference type="SFLD" id="SFLDG01154">
    <property type="entry name" value="Main.5:_Phi-like"/>
    <property type="match status" value="1"/>
</dbReference>
<dbReference type="SUPFAM" id="SSF47616">
    <property type="entry name" value="GST C-terminal domain-like"/>
    <property type="match status" value="1"/>
</dbReference>
<evidence type="ECO:0000256" key="1">
    <source>
        <dbReference type="ARBA" id="ARBA00012452"/>
    </source>
</evidence>
<dbReference type="InterPro" id="IPR036282">
    <property type="entry name" value="Glutathione-S-Trfase_C_sf"/>
</dbReference>
<accession>A0ABP0WLS3</accession>
<feature type="domain" description="GST N-terminal" evidence="5">
    <location>
        <begin position="1"/>
        <end position="81"/>
    </location>
</feature>
<protein>
    <recommendedName>
        <fullName evidence="1">glutathione transferase</fullName>
        <ecNumber evidence="1">2.5.1.18</ecNumber>
    </recommendedName>
</protein>
<dbReference type="SFLD" id="SFLDS00019">
    <property type="entry name" value="Glutathione_Transferase_(cytos"/>
    <property type="match status" value="1"/>
</dbReference>
<dbReference type="InterPro" id="IPR036249">
    <property type="entry name" value="Thioredoxin-like_sf"/>
</dbReference>
<dbReference type="InterPro" id="IPR040079">
    <property type="entry name" value="Glutathione_S-Trfase"/>
</dbReference>
<keyword evidence="8" id="KW-1185">Reference proteome</keyword>
<dbReference type="Gene3D" id="3.40.30.10">
    <property type="entry name" value="Glutaredoxin"/>
    <property type="match status" value="1"/>
</dbReference>
<dbReference type="InterPro" id="IPR004046">
    <property type="entry name" value="GST_C"/>
</dbReference>
<evidence type="ECO:0000313" key="7">
    <source>
        <dbReference type="EMBL" id="CAK9266322.1"/>
    </source>
</evidence>
<dbReference type="CDD" id="cd03053">
    <property type="entry name" value="GST_N_Phi"/>
    <property type="match status" value="1"/>
</dbReference>
<reference evidence="7" key="1">
    <citation type="submission" date="2024-02" db="EMBL/GenBank/DDBJ databases">
        <authorList>
            <consortium name="ELIXIR-Norway"/>
            <consortium name="Elixir Norway"/>
        </authorList>
    </citation>
    <scope>NUCLEOTIDE SEQUENCE</scope>
</reference>
<dbReference type="EMBL" id="OZ020113">
    <property type="protein sequence ID" value="CAK9266322.1"/>
    <property type="molecule type" value="Genomic_DNA"/>
</dbReference>
<dbReference type="PANTHER" id="PTHR43900">
    <property type="entry name" value="GLUTATHIONE S-TRANSFERASE RHO"/>
    <property type="match status" value="1"/>
</dbReference>
<dbReference type="SUPFAM" id="SSF52833">
    <property type="entry name" value="Thioredoxin-like"/>
    <property type="match status" value="1"/>
</dbReference>
<comment type="similarity">
    <text evidence="4">Belongs to the GST superfamily.</text>
</comment>
<gene>
    <name evidence="7" type="ORF">CSSPJE1EN1_LOCUS11800</name>
</gene>
<dbReference type="Proteomes" id="UP001497444">
    <property type="component" value="Chromosome 18"/>
</dbReference>
<evidence type="ECO:0000313" key="8">
    <source>
        <dbReference type="Proteomes" id="UP001497444"/>
    </source>
</evidence>
<organism evidence="7 8">
    <name type="scientific">Sphagnum jensenii</name>
    <dbReference type="NCBI Taxonomy" id="128206"/>
    <lineage>
        <taxon>Eukaryota</taxon>
        <taxon>Viridiplantae</taxon>
        <taxon>Streptophyta</taxon>
        <taxon>Embryophyta</taxon>
        <taxon>Bryophyta</taxon>
        <taxon>Sphagnophytina</taxon>
        <taxon>Sphagnopsida</taxon>
        <taxon>Sphagnales</taxon>
        <taxon>Sphagnaceae</taxon>
        <taxon>Sphagnum</taxon>
    </lineage>
</organism>
<dbReference type="PANTHER" id="PTHR43900:SF3">
    <property type="entry name" value="GLUTATHIONE S-TRANSFERASE RHO"/>
    <property type="match status" value="1"/>
</dbReference>
<dbReference type="EC" id="2.5.1.18" evidence="1"/>
<evidence type="ECO:0000256" key="4">
    <source>
        <dbReference type="RuleBase" id="RU003494"/>
    </source>
</evidence>
<evidence type="ECO:0000259" key="5">
    <source>
        <dbReference type="PROSITE" id="PS50404"/>
    </source>
</evidence>
<dbReference type="Gene3D" id="1.20.1050.10">
    <property type="match status" value="1"/>
</dbReference>
<keyword evidence="2" id="KW-0808">Transferase</keyword>
<evidence type="ECO:0000256" key="2">
    <source>
        <dbReference type="ARBA" id="ARBA00022679"/>
    </source>
</evidence>
<sequence length="207" mass="23514">MKLYGIASSTCTGRVLLSLFEKEVEDFELVIVNVRKGEGKKPEYLRLQPFGLIPLLEDGDVTLYESRAIIRYIANKYEGQGTALYGKDIKDRAKVDQWLEVEGQNFNVAIRSSLGVVSKPPIDEALLTETLGKLGKVLDIYEDRLSNTQYLAGDFFSLADLSHMTTGWKLFDKYKQGSILFEGRPHVKAWWENISSRPAFKKLLEMI</sequence>
<dbReference type="SFLD" id="SFLDG00358">
    <property type="entry name" value="Main_(cytGST)"/>
    <property type="match status" value="1"/>
</dbReference>
<dbReference type="Pfam" id="PF02798">
    <property type="entry name" value="GST_N"/>
    <property type="match status" value="1"/>
</dbReference>
<dbReference type="InterPro" id="IPR004045">
    <property type="entry name" value="Glutathione_S-Trfase_N"/>
</dbReference>
<name>A0ABP0WLS3_9BRYO</name>
<proteinExistence type="inferred from homology"/>